<evidence type="ECO:0000256" key="1">
    <source>
        <dbReference type="SAM" id="MobiDB-lite"/>
    </source>
</evidence>
<dbReference type="Proteomes" id="UP000076532">
    <property type="component" value="Unassembled WGS sequence"/>
</dbReference>
<accession>A0A166RQW0</accession>
<organism evidence="2 3">
    <name type="scientific">Athelia psychrophila</name>
    <dbReference type="NCBI Taxonomy" id="1759441"/>
    <lineage>
        <taxon>Eukaryota</taxon>
        <taxon>Fungi</taxon>
        <taxon>Dikarya</taxon>
        <taxon>Basidiomycota</taxon>
        <taxon>Agaricomycotina</taxon>
        <taxon>Agaricomycetes</taxon>
        <taxon>Agaricomycetidae</taxon>
        <taxon>Atheliales</taxon>
        <taxon>Atheliaceae</taxon>
        <taxon>Athelia</taxon>
    </lineage>
</organism>
<evidence type="ECO:0000313" key="2">
    <source>
        <dbReference type="EMBL" id="KZP28547.1"/>
    </source>
</evidence>
<dbReference type="EMBL" id="KV417503">
    <property type="protein sequence ID" value="KZP28547.1"/>
    <property type="molecule type" value="Genomic_DNA"/>
</dbReference>
<gene>
    <name evidence="2" type="ORF">FIBSPDRAFT_852708</name>
</gene>
<name>A0A166RQW0_9AGAM</name>
<sequence>MYSKGIAQALCTTPFIVSLGLARAPSADISTGCMGACYTRVHEGLLVITSCSVSPTRLAHKGSIERFMSHILDTDKLRNGSLGHNPSKKAAASAIPWITIGDACSSTAFWNHRGPLPLPHSLRTATCRQPWRPNPVADSPRLRLPQRELRACLFPLLRHPADQMAQSSAPRPTPTACASAPPQPHRRTGHSGRPREACGIGSGCSGFRQWRSRISSDDKGAGRWAGRGISVVSAEVGVEELFKRFLRIKCKATCTTANGAIADAWARAPQASCLMRRRYLDGDGSISRPRSGAMTRET</sequence>
<feature type="region of interest" description="Disordered" evidence="1">
    <location>
        <begin position="164"/>
        <end position="197"/>
    </location>
</feature>
<evidence type="ECO:0000313" key="3">
    <source>
        <dbReference type="Proteomes" id="UP000076532"/>
    </source>
</evidence>
<proteinExistence type="predicted"/>
<reference evidence="2 3" key="1">
    <citation type="journal article" date="2016" name="Mol. Biol. Evol.">
        <title>Comparative Genomics of Early-Diverging Mushroom-Forming Fungi Provides Insights into the Origins of Lignocellulose Decay Capabilities.</title>
        <authorList>
            <person name="Nagy L.G."/>
            <person name="Riley R."/>
            <person name="Tritt A."/>
            <person name="Adam C."/>
            <person name="Daum C."/>
            <person name="Floudas D."/>
            <person name="Sun H."/>
            <person name="Yadav J.S."/>
            <person name="Pangilinan J."/>
            <person name="Larsson K.H."/>
            <person name="Matsuura K."/>
            <person name="Barry K."/>
            <person name="Labutti K."/>
            <person name="Kuo R."/>
            <person name="Ohm R.A."/>
            <person name="Bhattacharya S.S."/>
            <person name="Shirouzu T."/>
            <person name="Yoshinaga Y."/>
            <person name="Martin F.M."/>
            <person name="Grigoriev I.V."/>
            <person name="Hibbett D.S."/>
        </authorList>
    </citation>
    <scope>NUCLEOTIDE SEQUENCE [LARGE SCALE GENOMIC DNA]</scope>
    <source>
        <strain evidence="2 3">CBS 109695</strain>
    </source>
</reference>
<protein>
    <submittedName>
        <fullName evidence="2">Uncharacterized protein</fullName>
    </submittedName>
</protein>
<dbReference type="AlphaFoldDB" id="A0A166RQW0"/>
<keyword evidence="3" id="KW-1185">Reference proteome</keyword>